<evidence type="ECO:0000313" key="3">
    <source>
        <dbReference type="EMBL" id="CUI31659.1"/>
    </source>
</evidence>
<protein>
    <submittedName>
        <fullName evidence="3">Uncharacterized protein conserved in bacteria</fullName>
    </submittedName>
</protein>
<feature type="chain" id="PRO_5005810291" evidence="1">
    <location>
        <begin position="26"/>
        <end position="146"/>
    </location>
</feature>
<evidence type="ECO:0000259" key="2">
    <source>
        <dbReference type="Pfam" id="PF07007"/>
    </source>
</evidence>
<dbReference type="Pfam" id="PF07007">
    <property type="entry name" value="LprI"/>
    <property type="match status" value="1"/>
</dbReference>
<gene>
    <name evidence="3" type="ORF">ERS370011_00112</name>
</gene>
<evidence type="ECO:0000313" key="4">
    <source>
        <dbReference type="Proteomes" id="UP000053096"/>
    </source>
</evidence>
<dbReference type="InterPro" id="IPR009739">
    <property type="entry name" value="LprI-like_N"/>
</dbReference>
<proteinExistence type="predicted"/>
<dbReference type="RefSeq" id="WP_231584726.1">
    <property type="nucleotide sequence ID" value="NZ_CAJGUP010000224.1"/>
</dbReference>
<accession>A0A0M7BY77</accession>
<sequence length="146" mass="15717">MTMFLRAAAPLAAAALSLTSLPARAHDCAAPLSEASYQALVCAQTALAERQAALQARYEALRETLADDEADSLAGDQAKWQTFAEADCAVYADMAGRDNDAWRLTWGEIALTSCRADMAAAREQRLGQYQALIKRRGDQRAAILAP</sequence>
<organism evidence="3 4">
    <name type="scientific">Bordetella pseudohinzii</name>
    <dbReference type="NCBI Taxonomy" id="1331258"/>
    <lineage>
        <taxon>Bacteria</taxon>
        <taxon>Pseudomonadati</taxon>
        <taxon>Pseudomonadota</taxon>
        <taxon>Betaproteobacteria</taxon>
        <taxon>Burkholderiales</taxon>
        <taxon>Alcaligenaceae</taxon>
        <taxon>Bordetella</taxon>
    </lineage>
</organism>
<dbReference type="Proteomes" id="UP000053096">
    <property type="component" value="Unassembled WGS sequence"/>
</dbReference>
<feature type="domain" description="Lysozyme inhibitor LprI-like N-terminal" evidence="2">
    <location>
        <begin position="28"/>
        <end position="126"/>
    </location>
</feature>
<evidence type="ECO:0000256" key="1">
    <source>
        <dbReference type="SAM" id="SignalP"/>
    </source>
</evidence>
<dbReference type="EMBL" id="CYTV01000001">
    <property type="protein sequence ID" value="CUI31659.1"/>
    <property type="molecule type" value="Genomic_DNA"/>
</dbReference>
<dbReference type="AlphaFoldDB" id="A0A0M7BY77"/>
<feature type="signal peptide" evidence="1">
    <location>
        <begin position="1"/>
        <end position="25"/>
    </location>
</feature>
<keyword evidence="1" id="KW-0732">Signal</keyword>
<name>A0A0M7BY77_9BORD</name>
<reference evidence="3 4" key="1">
    <citation type="submission" date="2015-09" db="EMBL/GenBank/DDBJ databases">
        <authorList>
            <person name="Jackson K.R."/>
            <person name="Lunt B.L."/>
            <person name="Fisher J.N.B."/>
            <person name="Gardner A.V."/>
            <person name="Bailey M.E."/>
            <person name="Deus L.M."/>
            <person name="Earl A.S."/>
            <person name="Gibby P.D."/>
            <person name="Hartmann K.A."/>
            <person name="Liu J.E."/>
            <person name="Manci A.M."/>
            <person name="Nielsen D.A."/>
            <person name="Solomon M.B."/>
            <person name="Breakwell D.P."/>
            <person name="Burnett S.H."/>
            <person name="Grose J.H."/>
        </authorList>
    </citation>
    <scope>NUCLEOTIDE SEQUENCE [LARGE SCALE GENOMIC DNA]</scope>
    <source>
        <strain evidence="3 4">2789STDY5608636</strain>
    </source>
</reference>
<dbReference type="Gene3D" id="1.20.1270.180">
    <property type="match status" value="1"/>
</dbReference>